<accession>A0A9Q1CE07</accession>
<keyword evidence="2" id="KW-1185">Reference proteome</keyword>
<protein>
    <submittedName>
        <fullName evidence="1">Uncharacterized protein</fullName>
    </submittedName>
</protein>
<sequence length="72" mass="8554">MSRNWYALQMDLKWRPVFTYDVTNRKLAKLSKYTALAIVFAHRPHFLSTCPSVTWSLEFRGSTKLIHIYFTV</sequence>
<name>A0A9Q1CE07_HOLLE</name>
<comment type="caution">
    <text evidence="1">The sequence shown here is derived from an EMBL/GenBank/DDBJ whole genome shotgun (WGS) entry which is preliminary data.</text>
</comment>
<proteinExistence type="predicted"/>
<dbReference type="EMBL" id="JAIZAY010000004">
    <property type="protein sequence ID" value="KAJ8042799.1"/>
    <property type="molecule type" value="Genomic_DNA"/>
</dbReference>
<dbReference type="AlphaFoldDB" id="A0A9Q1CE07"/>
<evidence type="ECO:0000313" key="2">
    <source>
        <dbReference type="Proteomes" id="UP001152320"/>
    </source>
</evidence>
<dbReference type="Proteomes" id="UP001152320">
    <property type="component" value="Chromosome 4"/>
</dbReference>
<reference evidence="1" key="1">
    <citation type="submission" date="2021-10" db="EMBL/GenBank/DDBJ databases">
        <title>Tropical sea cucumber genome reveals ecological adaptation and Cuvierian tubules defense mechanism.</title>
        <authorList>
            <person name="Chen T."/>
        </authorList>
    </citation>
    <scope>NUCLEOTIDE SEQUENCE</scope>
    <source>
        <strain evidence="1">Nanhai2018</strain>
        <tissue evidence="1">Muscle</tissue>
    </source>
</reference>
<organism evidence="1 2">
    <name type="scientific">Holothuria leucospilota</name>
    <name type="common">Black long sea cucumber</name>
    <name type="synonym">Mertensiothuria leucospilota</name>
    <dbReference type="NCBI Taxonomy" id="206669"/>
    <lineage>
        <taxon>Eukaryota</taxon>
        <taxon>Metazoa</taxon>
        <taxon>Echinodermata</taxon>
        <taxon>Eleutherozoa</taxon>
        <taxon>Echinozoa</taxon>
        <taxon>Holothuroidea</taxon>
        <taxon>Aspidochirotacea</taxon>
        <taxon>Aspidochirotida</taxon>
        <taxon>Holothuriidae</taxon>
        <taxon>Holothuria</taxon>
    </lineage>
</organism>
<evidence type="ECO:0000313" key="1">
    <source>
        <dbReference type="EMBL" id="KAJ8042799.1"/>
    </source>
</evidence>
<gene>
    <name evidence="1" type="ORF">HOLleu_09656</name>
</gene>